<evidence type="ECO:0000259" key="1">
    <source>
        <dbReference type="Pfam" id="PF08445"/>
    </source>
</evidence>
<dbReference type="SUPFAM" id="SSF55729">
    <property type="entry name" value="Acyl-CoA N-acyltransferases (Nat)"/>
    <property type="match status" value="1"/>
</dbReference>
<dbReference type="Gene3D" id="3.40.630.30">
    <property type="match status" value="1"/>
</dbReference>
<dbReference type="InterPro" id="IPR053225">
    <property type="entry name" value="Acyl-CoA_N-acyltransferase"/>
</dbReference>
<dbReference type="InterPro" id="IPR041506">
    <property type="entry name" value="DUF5645"/>
</dbReference>
<protein>
    <submittedName>
        <fullName evidence="3">CLUMA_CG003536, isoform A</fullName>
    </submittedName>
</protein>
<dbReference type="PANTHER" id="PTHR20958:SF6">
    <property type="entry name" value="GLYCINE N-ACYLTRANSFERASE-LIKE PROTEIN"/>
    <property type="match status" value="1"/>
</dbReference>
<evidence type="ECO:0000313" key="3">
    <source>
        <dbReference type="EMBL" id="CRK89754.1"/>
    </source>
</evidence>
<reference evidence="3 4" key="1">
    <citation type="submission" date="2015-04" db="EMBL/GenBank/DDBJ databases">
        <authorList>
            <person name="Syromyatnikov M.Y."/>
            <person name="Popov V.N."/>
        </authorList>
    </citation>
    <scope>NUCLEOTIDE SEQUENCE [LARGE SCALE GENOMIC DNA]</scope>
</reference>
<evidence type="ECO:0000259" key="2">
    <source>
        <dbReference type="Pfam" id="PF18713"/>
    </source>
</evidence>
<dbReference type="EMBL" id="CVRI01000014">
    <property type="protein sequence ID" value="CRK89754.1"/>
    <property type="molecule type" value="Genomic_DNA"/>
</dbReference>
<dbReference type="Pfam" id="PF08445">
    <property type="entry name" value="FR47"/>
    <property type="match status" value="1"/>
</dbReference>
<feature type="domain" description="GCN5-related N-acetyltransferase Rv2170-like" evidence="1">
    <location>
        <begin position="158"/>
        <end position="231"/>
    </location>
</feature>
<dbReference type="PANTHER" id="PTHR20958">
    <property type="entry name" value="GLYCINE N-ACYLTRANSFERASE-LIKE PROTEIN"/>
    <property type="match status" value="1"/>
</dbReference>
<dbReference type="STRING" id="568069.A0A1J1HQF1"/>
<dbReference type="Pfam" id="PF18713">
    <property type="entry name" value="DUF5645"/>
    <property type="match status" value="1"/>
</dbReference>
<dbReference type="GO" id="GO:0016747">
    <property type="term" value="F:acyltransferase activity, transferring groups other than amino-acyl groups"/>
    <property type="evidence" value="ECO:0007669"/>
    <property type="project" value="InterPro"/>
</dbReference>
<gene>
    <name evidence="3" type="ORF">CLUMA_CG003536</name>
</gene>
<dbReference type="OrthoDB" id="7305308at2759"/>
<proteinExistence type="predicted"/>
<dbReference type="Proteomes" id="UP000183832">
    <property type="component" value="Unassembled WGS sequence"/>
</dbReference>
<accession>A0A1J1HQF1</accession>
<dbReference type="InterPro" id="IPR016181">
    <property type="entry name" value="Acyl_CoA_acyltransferase"/>
</dbReference>
<feature type="domain" description="DUF5645" evidence="2">
    <location>
        <begin position="5"/>
        <end position="80"/>
    </location>
</feature>
<name>A0A1J1HQF1_9DIPT</name>
<keyword evidence="4" id="KW-1185">Reference proteome</keyword>
<dbReference type="InterPro" id="IPR013653">
    <property type="entry name" value="GCN5-like_dom"/>
</dbReference>
<sequence>MSDNDVAKISDRCKMKFYRYKHGDEKNKTLLGITGDEDYSIFFASLDESLEELRESLTRTNLIKWKKLPLVVAILRRYHKMFYEVIEAKNVRVKIDNFCSTLCMDKDKAMNYEIVIPDDVELRELNVDDYKHVNDLWYYKYEGSEMFIKSLIELNGGLGIYYHGKFLVSWILQIECFGLGLLQTVEEHQGKGYAKLLTRMMTRKISKCYNEDTILFASYGKPKTVDLYIRLADHHKVEFYKNRIDNVISINTLTGSSKNYKTLKMQIKPE</sequence>
<dbReference type="AlphaFoldDB" id="A0A1J1HQF1"/>
<evidence type="ECO:0000313" key="4">
    <source>
        <dbReference type="Proteomes" id="UP000183832"/>
    </source>
</evidence>
<organism evidence="3 4">
    <name type="scientific">Clunio marinus</name>
    <dbReference type="NCBI Taxonomy" id="568069"/>
    <lineage>
        <taxon>Eukaryota</taxon>
        <taxon>Metazoa</taxon>
        <taxon>Ecdysozoa</taxon>
        <taxon>Arthropoda</taxon>
        <taxon>Hexapoda</taxon>
        <taxon>Insecta</taxon>
        <taxon>Pterygota</taxon>
        <taxon>Neoptera</taxon>
        <taxon>Endopterygota</taxon>
        <taxon>Diptera</taxon>
        <taxon>Nematocera</taxon>
        <taxon>Chironomoidea</taxon>
        <taxon>Chironomidae</taxon>
        <taxon>Clunio</taxon>
    </lineage>
</organism>